<evidence type="ECO:0000256" key="1">
    <source>
        <dbReference type="ARBA" id="ARBA00010790"/>
    </source>
</evidence>
<dbReference type="Proteomes" id="UP001152607">
    <property type="component" value="Unassembled WGS sequence"/>
</dbReference>
<evidence type="ECO:0000313" key="4">
    <source>
        <dbReference type="EMBL" id="CAI6334793.1"/>
    </source>
</evidence>
<keyword evidence="2" id="KW-0274">FAD</keyword>
<accession>A0A9W4UE78</accession>
<dbReference type="SUPFAM" id="SSF54373">
    <property type="entry name" value="FAD-linked reductases, C-terminal domain"/>
    <property type="match status" value="1"/>
</dbReference>
<dbReference type="Gene3D" id="3.30.560.10">
    <property type="entry name" value="Glucose Oxidase, domain 3"/>
    <property type="match status" value="1"/>
</dbReference>
<organism evidence="4 5">
    <name type="scientific">Periconia digitata</name>
    <dbReference type="NCBI Taxonomy" id="1303443"/>
    <lineage>
        <taxon>Eukaryota</taxon>
        <taxon>Fungi</taxon>
        <taxon>Dikarya</taxon>
        <taxon>Ascomycota</taxon>
        <taxon>Pezizomycotina</taxon>
        <taxon>Dothideomycetes</taxon>
        <taxon>Pleosporomycetidae</taxon>
        <taxon>Pleosporales</taxon>
        <taxon>Massarineae</taxon>
        <taxon>Periconiaceae</taxon>
        <taxon>Periconia</taxon>
    </lineage>
</organism>
<dbReference type="InterPro" id="IPR007867">
    <property type="entry name" value="GMC_OxRtase_C"/>
</dbReference>
<dbReference type="GO" id="GO:0016614">
    <property type="term" value="F:oxidoreductase activity, acting on CH-OH group of donors"/>
    <property type="evidence" value="ECO:0007669"/>
    <property type="project" value="InterPro"/>
</dbReference>
<evidence type="ECO:0000256" key="2">
    <source>
        <dbReference type="PIRSR" id="PIRSR000137-2"/>
    </source>
</evidence>
<dbReference type="GO" id="GO:0050660">
    <property type="term" value="F:flavin adenine dinucleotide binding"/>
    <property type="evidence" value="ECO:0007669"/>
    <property type="project" value="InterPro"/>
</dbReference>
<dbReference type="Pfam" id="PF05199">
    <property type="entry name" value="GMC_oxred_C"/>
    <property type="match status" value="1"/>
</dbReference>
<keyword evidence="5" id="KW-1185">Reference proteome</keyword>
<feature type="domain" description="Glucose-methanol-choline oxidoreductase N-terminal" evidence="3">
    <location>
        <begin position="276"/>
        <end position="290"/>
    </location>
</feature>
<dbReference type="InterPro" id="IPR012132">
    <property type="entry name" value="GMC_OxRdtase"/>
</dbReference>
<dbReference type="OrthoDB" id="269227at2759"/>
<evidence type="ECO:0000313" key="5">
    <source>
        <dbReference type="Proteomes" id="UP001152607"/>
    </source>
</evidence>
<comment type="caution">
    <text evidence="4">The sequence shown here is derived from an EMBL/GenBank/DDBJ whole genome shotgun (WGS) entry which is preliminary data.</text>
</comment>
<sequence>MSIFQELPDQLSEVDVILAGGGTAACVIAGRLSEADPKLSILVIEQGPNNFGIPTIIHPALCLSSILPTSNVTLFYQGKAEKQLNGRELVVPSGGVLGGGSSINLMMYSRAQRSDFDAWNVPGWGANDMIPYLRKLETYMGPGPKELHGDDGPIVVSEGPYRANRITLDFIQAANRVGFPEIKDLSALDYNNGVQPALHYIGTDGLRQDTAYKYVHSKIKSGNHPGLNVLVDTQVNRVIFDGKKAVGIEFRPNPKVRADGGLRTVRARKMVVVSCGALGTPSVLERSGVGNPNLLKKLGIEVISALPDVGEHYQDHHLLTYPYYSDAIEPETLDALLSGRLDVAEAIKSKNPILGWNAQDVTGKLRPTAPEISRLGPEFQKYWDEEYENNTNKPLMLTSLVNGFAGDPTLVPSGQYLTSTIFTGYPCSRGSIHISSPSLSAPPDLHTGIFVDPNDVDILKHVWAYKKQREIFRRMTSYRGEVEILHPKFAPGSNAAVGRLEDDGEGKDRGMEDLEDIVYTAQDDEVIKQWVRENVGTTWHSMGTCRMGKDAGEAVVDRELNVFGVEGLKVADLSVPPLNVAANTLNTAIAIGEKAADIIKRELGL</sequence>
<proteinExistence type="inferred from homology"/>
<reference evidence="4" key="1">
    <citation type="submission" date="2023-01" db="EMBL/GenBank/DDBJ databases">
        <authorList>
            <person name="Van Ghelder C."/>
            <person name="Rancurel C."/>
        </authorList>
    </citation>
    <scope>NUCLEOTIDE SEQUENCE</scope>
    <source>
        <strain evidence="4">CNCM I-4278</strain>
    </source>
</reference>
<dbReference type="EMBL" id="CAOQHR010000005">
    <property type="protein sequence ID" value="CAI6334793.1"/>
    <property type="molecule type" value="Genomic_DNA"/>
</dbReference>
<feature type="binding site" evidence="2">
    <location>
        <begin position="539"/>
        <end position="540"/>
    </location>
    <ligand>
        <name>FAD</name>
        <dbReference type="ChEBI" id="CHEBI:57692"/>
    </ligand>
</feature>
<gene>
    <name evidence="4" type="ORF">PDIGIT_LOCUS7861</name>
</gene>
<evidence type="ECO:0000259" key="3">
    <source>
        <dbReference type="PROSITE" id="PS00624"/>
    </source>
</evidence>
<dbReference type="PANTHER" id="PTHR11552">
    <property type="entry name" value="GLUCOSE-METHANOL-CHOLINE GMC OXIDOREDUCTASE"/>
    <property type="match status" value="1"/>
</dbReference>
<feature type="binding site" evidence="2">
    <location>
        <position position="96"/>
    </location>
    <ligand>
        <name>FAD</name>
        <dbReference type="ChEBI" id="CHEBI:57692"/>
    </ligand>
</feature>
<comment type="similarity">
    <text evidence="1">Belongs to the GMC oxidoreductase family.</text>
</comment>
<dbReference type="InterPro" id="IPR000172">
    <property type="entry name" value="GMC_OxRdtase_N"/>
</dbReference>
<name>A0A9W4UE78_9PLEO</name>
<comment type="cofactor">
    <cofactor evidence="2">
        <name>FAD</name>
        <dbReference type="ChEBI" id="CHEBI:57692"/>
    </cofactor>
</comment>
<dbReference type="PANTHER" id="PTHR11552:SF78">
    <property type="entry name" value="GLUCOSE-METHANOL-CHOLINE OXIDOREDUCTASE N-TERMINAL DOMAIN-CONTAINING PROTEIN"/>
    <property type="match status" value="1"/>
</dbReference>
<dbReference type="Gene3D" id="3.50.50.60">
    <property type="entry name" value="FAD/NAD(P)-binding domain"/>
    <property type="match status" value="1"/>
</dbReference>
<dbReference type="AlphaFoldDB" id="A0A9W4UE78"/>
<feature type="binding site" evidence="2">
    <location>
        <position position="235"/>
    </location>
    <ligand>
        <name>FAD</name>
        <dbReference type="ChEBI" id="CHEBI:57692"/>
    </ligand>
</feature>
<dbReference type="InterPro" id="IPR036188">
    <property type="entry name" value="FAD/NAD-bd_sf"/>
</dbReference>
<dbReference type="SUPFAM" id="SSF51905">
    <property type="entry name" value="FAD/NAD(P)-binding domain"/>
    <property type="match status" value="1"/>
</dbReference>
<dbReference type="PROSITE" id="PS00624">
    <property type="entry name" value="GMC_OXRED_2"/>
    <property type="match status" value="1"/>
</dbReference>
<dbReference type="Pfam" id="PF00732">
    <property type="entry name" value="GMC_oxred_N"/>
    <property type="match status" value="1"/>
</dbReference>
<keyword evidence="2" id="KW-0285">Flavoprotein</keyword>
<protein>
    <recommendedName>
        <fullName evidence="3">Glucose-methanol-choline oxidoreductase N-terminal domain-containing protein</fullName>
    </recommendedName>
</protein>
<dbReference type="PIRSF" id="PIRSF000137">
    <property type="entry name" value="Alcohol_oxidase"/>
    <property type="match status" value="1"/>
</dbReference>